<dbReference type="Proteomes" id="UP001207468">
    <property type="component" value="Unassembled WGS sequence"/>
</dbReference>
<evidence type="ECO:0000313" key="2">
    <source>
        <dbReference type="Proteomes" id="UP001207468"/>
    </source>
</evidence>
<gene>
    <name evidence="1" type="ORF">F5148DRAFT_83009</name>
</gene>
<protein>
    <submittedName>
        <fullName evidence="1">Uncharacterized protein</fullName>
    </submittedName>
</protein>
<proteinExistence type="predicted"/>
<accession>A0ACC0U7R3</accession>
<comment type="caution">
    <text evidence="1">The sequence shown here is derived from an EMBL/GenBank/DDBJ whole genome shotgun (WGS) entry which is preliminary data.</text>
</comment>
<evidence type="ECO:0000313" key="1">
    <source>
        <dbReference type="EMBL" id="KAI9507724.1"/>
    </source>
</evidence>
<reference evidence="1" key="1">
    <citation type="submission" date="2021-03" db="EMBL/GenBank/DDBJ databases">
        <title>Evolutionary priming and transition to the ectomycorrhizal habit in an iconic lineage of mushroom-forming fungi: is preadaptation a requirement?</title>
        <authorList>
            <consortium name="DOE Joint Genome Institute"/>
            <person name="Looney B.P."/>
            <person name="Miyauchi S."/>
            <person name="Morin E."/>
            <person name="Drula E."/>
            <person name="Courty P.E."/>
            <person name="Chicoki N."/>
            <person name="Fauchery L."/>
            <person name="Kohler A."/>
            <person name="Kuo A."/>
            <person name="LaButti K."/>
            <person name="Pangilinan J."/>
            <person name="Lipzen A."/>
            <person name="Riley R."/>
            <person name="Andreopoulos W."/>
            <person name="He G."/>
            <person name="Johnson J."/>
            <person name="Barry K.W."/>
            <person name="Grigoriev I.V."/>
            <person name="Nagy L."/>
            <person name="Hibbett D."/>
            <person name="Henrissat B."/>
            <person name="Matheny P.B."/>
            <person name="Labbe J."/>
            <person name="Martin A.F."/>
        </authorList>
    </citation>
    <scope>NUCLEOTIDE SEQUENCE</scope>
    <source>
        <strain evidence="1">BPL698</strain>
    </source>
</reference>
<keyword evidence="2" id="KW-1185">Reference proteome</keyword>
<sequence>MSARGVSVQASGETVAQGGGVLFKLVIFSLSLGIVPISSYFASEKYIWNGNSTFAAITAVVAANAVLVAYIVTSLRDDRAEQEAGKPLESRKDRVSVKTYMIWPRFSVIMSRSAVLMLLTLLATPFHAPL</sequence>
<organism evidence="1 2">
    <name type="scientific">Russula earlei</name>
    <dbReference type="NCBI Taxonomy" id="71964"/>
    <lineage>
        <taxon>Eukaryota</taxon>
        <taxon>Fungi</taxon>
        <taxon>Dikarya</taxon>
        <taxon>Basidiomycota</taxon>
        <taxon>Agaricomycotina</taxon>
        <taxon>Agaricomycetes</taxon>
        <taxon>Russulales</taxon>
        <taxon>Russulaceae</taxon>
        <taxon>Russula</taxon>
    </lineage>
</organism>
<name>A0ACC0U7R3_9AGAM</name>
<dbReference type="EMBL" id="JAGFNK010000114">
    <property type="protein sequence ID" value="KAI9507724.1"/>
    <property type="molecule type" value="Genomic_DNA"/>
</dbReference>